<dbReference type="EMBL" id="SAUZ01000013">
    <property type="protein sequence ID" value="RWR20103.1"/>
    <property type="molecule type" value="Genomic_DNA"/>
</dbReference>
<dbReference type="AlphaFoldDB" id="A0A443JI43"/>
<sequence length="262" mass="29209">MSSFAFGMSPKPFESAISLALRITMRLCIPSIADCLLDLGINWPLFRRGQPAAIQHFADIIDTDSTVLLRDSCAPRSEGQFSFRGHLLDRPMVNRREIRLCPHCILEDDDREGALGRYGRSYWQLTQFRTCPRHGTPIMSLPAPRHALDFAPVVERSLESIRQNAGAATVRQHGFESWLLHRLAGQRTDYWFDDLEISVVAQFCEKVGIALCFGGATAPRQLEDGQLAIATGAAFQHLAATTTGVEPLLREIWTNTCSTRPA</sequence>
<dbReference type="InterPro" id="IPR009492">
    <property type="entry name" value="TniQ"/>
</dbReference>
<accession>A0A443JI43</accession>
<proteinExistence type="predicted"/>
<reference evidence="2 3" key="1">
    <citation type="submission" date="2019-01" db="EMBL/GenBank/DDBJ databases">
        <title>Sinorhodobacter populi sp. nov. isolated from the symptomatic bark tissue of Populus euramericana canker.</title>
        <authorList>
            <person name="Xu G."/>
        </authorList>
    </citation>
    <scope>NUCLEOTIDE SEQUENCE [LARGE SCALE GENOMIC DNA]</scope>
    <source>
        <strain evidence="2 3">SK2B-1</strain>
    </source>
</reference>
<evidence type="ECO:0000313" key="3">
    <source>
        <dbReference type="Proteomes" id="UP000284476"/>
    </source>
</evidence>
<name>A0A443JI43_9RHOB</name>
<dbReference type="Proteomes" id="UP000284476">
    <property type="component" value="Unassembled WGS sequence"/>
</dbReference>
<feature type="domain" description="TniQ" evidence="1">
    <location>
        <begin position="7"/>
        <end position="136"/>
    </location>
</feature>
<reference evidence="2 3" key="2">
    <citation type="submission" date="2019-01" db="EMBL/GenBank/DDBJ databases">
        <authorList>
            <person name="Li Y."/>
        </authorList>
    </citation>
    <scope>NUCLEOTIDE SEQUENCE [LARGE SCALE GENOMIC DNA]</scope>
    <source>
        <strain evidence="2 3">SK2B-1</strain>
    </source>
</reference>
<organism evidence="2 3">
    <name type="scientific">Paenirhodobacter populi</name>
    <dbReference type="NCBI Taxonomy" id="2306993"/>
    <lineage>
        <taxon>Bacteria</taxon>
        <taxon>Pseudomonadati</taxon>
        <taxon>Pseudomonadota</taxon>
        <taxon>Alphaproteobacteria</taxon>
        <taxon>Rhodobacterales</taxon>
        <taxon>Rhodobacter group</taxon>
        <taxon>Paenirhodobacter</taxon>
    </lineage>
</organism>
<evidence type="ECO:0000259" key="1">
    <source>
        <dbReference type="Pfam" id="PF06527"/>
    </source>
</evidence>
<gene>
    <name evidence="2" type="ORF">D2T30_11720</name>
</gene>
<dbReference type="RefSeq" id="WP_128209022.1">
    <property type="nucleotide sequence ID" value="NZ_JBHRSO010000030.1"/>
</dbReference>
<comment type="caution">
    <text evidence="2">The sequence shown here is derived from an EMBL/GenBank/DDBJ whole genome shotgun (WGS) entry which is preliminary data.</text>
</comment>
<dbReference type="Pfam" id="PF06527">
    <property type="entry name" value="TniQ"/>
    <property type="match status" value="1"/>
</dbReference>
<protein>
    <recommendedName>
        <fullName evidence="1">TniQ domain-containing protein</fullName>
    </recommendedName>
</protein>
<evidence type="ECO:0000313" key="2">
    <source>
        <dbReference type="EMBL" id="RWR20103.1"/>
    </source>
</evidence>